<keyword evidence="1" id="KW-0472">Membrane</keyword>
<sequence>MNKKNIIIGSIIAVLAILLITSFLWNRNVRNKLRIAQHNVEAALDSIRYLKDANGNLYAEKKSFIATISELRELNNEMYENIRSLQKKLQKKILTGSDIGVVVTDTIYQDKIIEYTLDSLVNIPFSDQTINANSLVRIHRDNIRLQQFTYNLDIPLEVYFTKDYQIIARSKNENVTFSKLNSFIDPSITKYRNRKRWGFGIQAGIGFMPGYDLVSKDIVPAVGPYLGVGISYHILQW</sequence>
<name>A0A099X065_9PORP</name>
<dbReference type="GeneID" id="57238947"/>
<proteinExistence type="predicted"/>
<comment type="caution">
    <text evidence="2">The sequence shown here is derived from an EMBL/GenBank/DDBJ whole genome shotgun (WGS) entry which is preliminary data.</text>
</comment>
<keyword evidence="1" id="KW-1133">Transmembrane helix</keyword>
<protein>
    <submittedName>
        <fullName evidence="2">Uncharacterized protein</fullName>
    </submittedName>
</protein>
<reference evidence="2 3" key="1">
    <citation type="submission" date="2014-08" db="EMBL/GenBank/DDBJ databases">
        <title>Porphyromonas gulae strain:COT-052_OH1451 Genome sequencing.</title>
        <authorList>
            <person name="Wallis C."/>
            <person name="Deusch O."/>
            <person name="O'Flynn C."/>
            <person name="Davis I."/>
            <person name="Jospin G."/>
            <person name="Darling A.E."/>
            <person name="Coil D.A."/>
            <person name="Alexiev A."/>
            <person name="Horsfall A."/>
            <person name="Kirkwood N."/>
            <person name="Harris S."/>
            <person name="Eisen J.A."/>
        </authorList>
    </citation>
    <scope>NUCLEOTIDE SEQUENCE [LARGE SCALE GENOMIC DNA]</scope>
    <source>
        <strain evidence="3">COT-052 OH1451</strain>
    </source>
</reference>
<dbReference type="Proteomes" id="UP000030130">
    <property type="component" value="Unassembled WGS sequence"/>
</dbReference>
<dbReference type="EMBL" id="JRAI01000063">
    <property type="protein sequence ID" value="KGN84932.1"/>
    <property type="molecule type" value="Genomic_DNA"/>
</dbReference>
<evidence type="ECO:0000256" key="1">
    <source>
        <dbReference type="SAM" id="Phobius"/>
    </source>
</evidence>
<dbReference type="RefSeq" id="WP_039417916.1">
    <property type="nucleotide sequence ID" value="NZ_JRAI01000063.1"/>
</dbReference>
<dbReference type="AlphaFoldDB" id="A0A099X065"/>
<feature type="transmembrane region" description="Helical" evidence="1">
    <location>
        <begin position="6"/>
        <end position="25"/>
    </location>
</feature>
<dbReference type="OrthoDB" id="1013741at2"/>
<keyword evidence="1" id="KW-0812">Transmembrane</keyword>
<accession>A0A099X065</accession>
<evidence type="ECO:0000313" key="2">
    <source>
        <dbReference type="EMBL" id="KGN84932.1"/>
    </source>
</evidence>
<organism evidence="2 3">
    <name type="scientific">Porphyromonas gulae</name>
    <dbReference type="NCBI Taxonomy" id="111105"/>
    <lineage>
        <taxon>Bacteria</taxon>
        <taxon>Pseudomonadati</taxon>
        <taxon>Bacteroidota</taxon>
        <taxon>Bacteroidia</taxon>
        <taxon>Bacteroidales</taxon>
        <taxon>Porphyromonadaceae</taxon>
        <taxon>Porphyromonas</taxon>
    </lineage>
</organism>
<gene>
    <name evidence="2" type="ORF">HR08_07700</name>
</gene>
<evidence type="ECO:0000313" key="3">
    <source>
        <dbReference type="Proteomes" id="UP000030130"/>
    </source>
</evidence>